<gene>
    <name evidence="2" type="ORF">A3L14_03930</name>
    <name evidence="3" type="ORF">AMR53_03635</name>
    <name evidence="4" type="ORF">SAMN05216170_1485</name>
</gene>
<reference evidence="4 6" key="3">
    <citation type="submission" date="2016-10" db="EMBL/GenBank/DDBJ databases">
        <authorList>
            <person name="de Groot N.N."/>
        </authorList>
    </citation>
    <scope>NUCLEOTIDE SEQUENCE [LARGE SCALE GENOMIC DNA]</scope>
    <source>
        <strain evidence="4 6">OGL-20</strain>
    </source>
</reference>
<accession>A0A0Q2MSI1</accession>
<proteinExistence type="predicted"/>
<dbReference type="AlphaFoldDB" id="A0A0Q2MSI1"/>
<feature type="transmembrane region" description="Helical" evidence="1">
    <location>
        <begin position="196"/>
        <end position="218"/>
    </location>
</feature>
<evidence type="ECO:0000313" key="3">
    <source>
        <dbReference type="EMBL" id="KQH82703.1"/>
    </source>
</evidence>
<organism evidence="3 5">
    <name type="scientific">Thermococcus thioreducens</name>
    <dbReference type="NCBI Taxonomy" id="277988"/>
    <lineage>
        <taxon>Archaea</taxon>
        <taxon>Methanobacteriati</taxon>
        <taxon>Methanobacteriota</taxon>
        <taxon>Thermococci</taxon>
        <taxon>Thermococcales</taxon>
        <taxon>Thermococcaceae</taxon>
        <taxon>Thermococcus</taxon>
    </lineage>
</organism>
<reference evidence="2 7" key="2">
    <citation type="submission" date="2016-04" db="EMBL/GenBank/DDBJ databases">
        <title>Complete genome sequence of Thermococcus thioreducens type strain OGL-20P.</title>
        <authorList>
            <person name="Oger P.M."/>
        </authorList>
    </citation>
    <scope>NUCLEOTIDE SEQUENCE [LARGE SCALE GENOMIC DNA]</scope>
    <source>
        <strain evidence="2 7">OGL-20P</strain>
    </source>
</reference>
<dbReference type="Proteomes" id="UP000051862">
    <property type="component" value="Unassembled WGS sequence"/>
</dbReference>
<feature type="transmembrane region" description="Helical" evidence="1">
    <location>
        <begin position="267"/>
        <end position="289"/>
    </location>
</feature>
<dbReference type="EMBL" id="LIXN01000006">
    <property type="protein sequence ID" value="KQH82703.1"/>
    <property type="molecule type" value="Genomic_DNA"/>
</dbReference>
<dbReference type="OrthoDB" id="97457at2157"/>
<reference evidence="3 5" key="1">
    <citation type="submission" date="2015-08" db="EMBL/GenBank/DDBJ databases">
        <title>Thermococcus thioreducens DSM 14981 genome sequencing.</title>
        <authorList>
            <person name="Hong S.-J."/>
            <person name="Kim M.-C."/>
            <person name="Shin J.-H."/>
        </authorList>
    </citation>
    <scope>NUCLEOTIDE SEQUENCE [LARGE SCALE GENOMIC DNA]</scope>
    <source>
        <strain evidence="3 5">DSM 14981</strain>
    </source>
</reference>
<evidence type="ECO:0000256" key="1">
    <source>
        <dbReference type="SAM" id="Phobius"/>
    </source>
</evidence>
<sequence length="303" mass="33929">MKTVNLDVLATLRNRKFLALLAVALLVTYALPFPLINGFLQDYSRLKHIRERMLRENEAIVCHNVFNADPDFFGSHGMKCDEDYYRPNEQTVNVDGLSVYEDTYYEYLEAKKNLREELPTFVIFVIFEFLSFLWFSYAMVDFAVELPRENEKRISDSILSGLRSLPALVTSEILVFFVMILVLILLAIPIALLGPFGGFITGLIASPAFALVVPAYYFTGNIAPVGEIWRVAKGNPGGYFTLGLGLSVVETLAIVGYTTYLGLGTPFMMLITGSLRYLLSSLGALGVYLDTPLKENQEKRPSV</sequence>
<feature type="transmembrane region" description="Helical" evidence="1">
    <location>
        <begin position="239"/>
        <end position="261"/>
    </location>
</feature>
<dbReference type="Proteomes" id="UP000250136">
    <property type="component" value="Chromosome"/>
</dbReference>
<protein>
    <submittedName>
        <fullName evidence="3">Uncharacterized protein</fullName>
    </submittedName>
</protein>
<evidence type="ECO:0000313" key="6">
    <source>
        <dbReference type="Proteomes" id="UP000182125"/>
    </source>
</evidence>
<evidence type="ECO:0000313" key="7">
    <source>
        <dbReference type="Proteomes" id="UP000250136"/>
    </source>
</evidence>
<keyword evidence="1" id="KW-0812">Transmembrane</keyword>
<dbReference type="KEGG" id="ttd:A3L14_03930"/>
<name>A0A0Q2MSI1_9EURY</name>
<feature type="transmembrane region" description="Helical" evidence="1">
    <location>
        <begin position="121"/>
        <end position="144"/>
    </location>
</feature>
<feature type="transmembrane region" description="Helical" evidence="1">
    <location>
        <begin position="165"/>
        <end position="190"/>
    </location>
</feature>
<dbReference type="EMBL" id="FOIW01000002">
    <property type="protein sequence ID" value="SEW08767.1"/>
    <property type="molecule type" value="Genomic_DNA"/>
</dbReference>
<evidence type="ECO:0000313" key="2">
    <source>
        <dbReference type="EMBL" id="ASJ12080.1"/>
    </source>
</evidence>
<evidence type="ECO:0000313" key="4">
    <source>
        <dbReference type="EMBL" id="SEW08767.1"/>
    </source>
</evidence>
<keyword evidence="1" id="KW-1133">Transmembrane helix</keyword>
<keyword evidence="7" id="KW-1185">Reference proteome</keyword>
<dbReference type="Proteomes" id="UP000182125">
    <property type="component" value="Unassembled WGS sequence"/>
</dbReference>
<keyword evidence="1" id="KW-0472">Membrane</keyword>
<evidence type="ECO:0000313" key="5">
    <source>
        <dbReference type="Proteomes" id="UP000051862"/>
    </source>
</evidence>
<dbReference type="RefSeq" id="WP_055428974.1">
    <property type="nucleotide sequence ID" value="NZ_FOIW01000002.1"/>
</dbReference>
<dbReference type="EMBL" id="CP015105">
    <property type="protein sequence ID" value="ASJ12080.1"/>
    <property type="molecule type" value="Genomic_DNA"/>
</dbReference>
<dbReference type="PATRIC" id="fig|277988.4.peg.771"/>